<proteinExistence type="predicted"/>
<evidence type="ECO:0008006" key="4">
    <source>
        <dbReference type="Google" id="ProtNLM"/>
    </source>
</evidence>
<evidence type="ECO:0000256" key="1">
    <source>
        <dbReference type="SAM" id="SignalP"/>
    </source>
</evidence>
<dbReference type="Proteomes" id="UP000015455">
    <property type="component" value="Unassembled WGS sequence"/>
</dbReference>
<feature type="signal peptide" evidence="1">
    <location>
        <begin position="1"/>
        <end position="24"/>
    </location>
</feature>
<dbReference type="AlphaFoldDB" id="S9ZK52"/>
<evidence type="ECO:0000313" key="3">
    <source>
        <dbReference type="Proteomes" id="UP000015455"/>
    </source>
</evidence>
<protein>
    <recommendedName>
        <fullName evidence="4">DUF4142 domain-containing protein</fullName>
    </recommendedName>
</protein>
<dbReference type="RefSeq" id="WP_021249950.1">
    <property type="nucleotide sequence ID" value="NZ_ATJV01000065.1"/>
</dbReference>
<keyword evidence="1" id="KW-0732">Signal</keyword>
<name>S9ZK52_9RHOO</name>
<feature type="chain" id="PRO_5004560915" description="DUF4142 domain-containing protein" evidence="1">
    <location>
        <begin position="25"/>
        <end position="158"/>
    </location>
</feature>
<organism evidence="2 3">
    <name type="scientific">Thauera terpenica 58Eu</name>
    <dbReference type="NCBI Taxonomy" id="1348657"/>
    <lineage>
        <taxon>Bacteria</taxon>
        <taxon>Pseudomonadati</taxon>
        <taxon>Pseudomonadota</taxon>
        <taxon>Betaproteobacteria</taxon>
        <taxon>Rhodocyclales</taxon>
        <taxon>Zoogloeaceae</taxon>
        <taxon>Thauera</taxon>
    </lineage>
</organism>
<accession>S9ZK52</accession>
<dbReference type="STRING" id="1348657.M622_17340"/>
<dbReference type="OrthoDB" id="8527530at2"/>
<dbReference type="EMBL" id="ATJV01000065">
    <property type="protein sequence ID" value="EPZ15001.1"/>
    <property type="molecule type" value="Genomic_DNA"/>
</dbReference>
<dbReference type="PATRIC" id="fig|1348657.5.peg.2552"/>
<sequence length="158" mass="17234">MAPHLTLASLLLVFAAGMTAQVHAADQQASTLSREACALVRHDIDAVSARIREAMAEHAKVPMRAADYETLAAALDSHFEALHTNRPTAGTQRVQASVLLSDMRDSVALMRRAARLDARQLAVLRIEQDHRLYELLLKTLDCAETPPTPNTADTAISR</sequence>
<keyword evidence="3" id="KW-1185">Reference proteome</keyword>
<gene>
    <name evidence="2" type="ORF">M622_17340</name>
</gene>
<evidence type="ECO:0000313" key="2">
    <source>
        <dbReference type="EMBL" id="EPZ15001.1"/>
    </source>
</evidence>
<comment type="caution">
    <text evidence="2">The sequence shown here is derived from an EMBL/GenBank/DDBJ whole genome shotgun (WGS) entry which is preliminary data.</text>
</comment>
<reference evidence="2 3" key="1">
    <citation type="submission" date="2013-06" db="EMBL/GenBank/DDBJ databases">
        <title>Draft genome sequence of Thauera terpenica.</title>
        <authorList>
            <person name="Liu B."/>
            <person name="Frostegard A.H."/>
            <person name="Shapleigh J.P."/>
        </authorList>
    </citation>
    <scope>NUCLEOTIDE SEQUENCE [LARGE SCALE GENOMIC DNA]</scope>
    <source>
        <strain evidence="2 3">58Eu</strain>
    </source>
</reference>